<proteinExistence type="predicted"/>
<sequence length="72" mass="7615">MTPKQDKAAPPPDGWEFAADEAIAAHGGDARAAVQALLAANASLEREVALWAPAVSYGFSRGWHKRQRGGTD</sequence>
<dbReference type="Proteomes" id="UP000275436">
    <property type="component" value="Unassembled WGS sequence"/>
</dbReference>
<gene>
    <name evidence="1" type="ORF">DNR46_17455</name>
</gene>
<protein>
    <submittedName>
        <fullName evidence="1">Uncharacterized protein</fullName>
    </submittedName>
</protein>
<comment type="caution">
    <text evidence="1">The sequence shown here is derived from an EMBL/GenBank/DDBJ whole genome shotgun (WGS) entry which is preliminary data.</text>
</comment>
<dbReference type="EMBL" id="QKOD01000004">
    <property type="protein sequence ID" value="RNJ44425.1"/>
    <property type="molecule type" value="Genomic_DNA"/>
</dbReference>
<dbReference type="AlphaFoldDB" id="A0A3M9X940"/>
<accession>A0A3M9X940</accession>
<name>A0A3M9X940_9HYPH</name>
<reference evidence="1 2" key="1">
    <citation type="journal article" date="2018" name="Mol. Plant Microbe Interact.">
        <title>Taxonomically Different Co-Microsymbionts of a Relict Legume, Oxytropis popoviana, Have Complementary Sets of Symbiotic Genes and Together Increase the Efficiency of Plant Nodulation.</title>
        <authorList>
            <person name="Safronova V."/>
            <person name="Belimov A."/>
            <person name="Sazanova A."/>
            <person name="Chirak E."/>
            <person name="Verkhozina A."/>
            <person name="Kuznetsova I."/>
            <person name="Andronov E."/>
            <person name="Puhalsky J."/>
            <person name="Tikhonovich I."/>
        </authorList>
    </citation>
    <scope>NUCLEOTIDE SEQUENCE [LARGE SCALE GENOMIC DNA]</scope>
    <source>
        <strain evidence="1 2">Opo-235</strain>
    </source>
</reference>
<evidence type="ECO:0000313" key="1">
    <source>
        <dbReference type="EMBL" id="RNJ44425.1"/>
    </source>
</evidence>
<organism evidence="1 2">
    <name type="scientific">Mesorhizobium japonicum</name>
    <dbReference type="NCBI Taxonomy" id="2066070"/>
    <lineage>
        <taxon>Bacteria</taxon>
        <taxon>Pseudomonadati</taxon>
        <taxon>Pseudomonadota</taxon>
        <taxon>Alphaproteobacteria</taxon>
        <taxon>Hyphomicrobiales</taxon>
        <taxon>Phyllobacteriaceae</taxon>
        <taxon>Mesorhizobium</taxon>
    </lineage>
</organism>
<evidence type="ECO:0000313" key="2">
    <source>
        <dbReference type="Proteomes" id="UP000275436"/>
    </source>
</evidence>